<feature type="region of interest" description="Disordered" evidence="1">
    <location>
        <begin position="1"/>
        <end position="54"/>
    </location>
</feature>
<protein>
    <submittedName>
        <fullName evidence="2">Uncharacterized protein</fullName>
    </submittedName>
</protein>
<sequence>MLALPEGCSGGDAPMVNGFDAATGSSTTSGPTACPSVLGSDGQADGAARRRRGPRRLRANAAAELGAALAVAAPAAGGAAASEVGLDGVFAVADGRPRQAADYELRVSEQLRQMLESVSWRPARVR</sequence>
<evidence type="ECO:0000313" key="2">
    <source>
        <dbReference type="EMBL" id="CAK0888350.1"/>
    </source>
</evidence>
<proteinExistence type="predicted"/>
<gene>
    <name evidence="2" type="ORF">PCOR1329_LOCUS69160</name>
</gene>
<evidence type="ECO:0000313" key="3">
    <source>
        <dbReference type="Proteomes" id="UP001189429"/>
    </source>
</evidence>
<dbReference type="EMBL" id="CAUYUJ010019060">
    <property type="protein sequence ID" value="CAK0888350.1"/>
    <property type="molecule type" value="Genomic_DNA"/>
</dbReference>
<dbReference type="Proteomes" id="UP001189429">
    <property type="component" value="Unassembled WGS sequence"/>
</dbReference>
<evidence type="ECO:0000256" key="1">
    <source>
        <dbReference type="SAM" id="MobiDB-lite"/>
    </source>
</evidence>
<keyword evidence="3" id="KW-1185">Reference proteome</keyword>
<feature type="compositionally biased region" description="Low complexity" evidence="1">
    <location>
        <begin position="21"/>
        <end position="36"/>
    </location>
</feature>
<comment type="caution">
    <text evidence="2">The sequence shown here is derived from an EMBL/GenBank/DDBJ whole genome shotgun (WGS) entry which is preliminary data.</text>
</comment>
<accession>A0ABN9WT54</accession>
<name>A0ABN9WT54_9DINO</name>
<reference evidence="2" key="1">
    <citation type="submission" date="2023-10" db="EMBL/GenBank/DDBJ databases">
        <authorList>
            <person name="Chen Y."/>
            <person name="Shah S."/>
            <person name="Dougan E. K."/>
            <person name="Thang M."/>
            <person name="Chan C."/>
        </authorList>
    </citation>
    <scope>NUCLEOTIDE SEQUENCE [LARGE SCALE GENOMIC DNA]</scope>
</reference>
<organism evidence="2 3">
    <name type="scientific">Prorocentrum cordatum</name>
    <dbReference type="NCBI Taxonomy" id="2364126"/>
    <lineage>
        <taxon>Eukaryota</taxon>
        <taxon>Sar</taxon>
        <taxon>Alveolata</taxon>
        <taxon>Dinophyceae</taxon>
        <taxon>Prorocentrales</taxon>
        <taxon>Prorocentraceae</taxon>
        <taxon>Prorocentrum</taxon>
    </lineage>
</organism>